<feature type="domain" description="Periplasmic binding protein" evidence="5">
    <location>
        <begin position="45"/>
        <end position="300"/>
    </location>
</feature>
<evidence type="ECO:0000256" key="4">
    <source>
        <dbReference type="SAM" id="SignalP"/>
    </source>
</evidence>
<dbReference type="InterPro" id="IPR025997">
    <property type="entry name" value="SBP_2_dom"/>
</dbReference>
<feature type="signal peptide" evidence="4">
    <location>
        <begin position="1"/>
        <end position="39"/>
    </location>
</feature>
<proteinExistence type="inferred from homology"/>
<feature type="chain" id="PRO_5004304262" evidence="4">
    <location>
        <begin position="40"/>
        <end position="329"/>
    </location>
</feature>
<name>Q8D189_YERPE</name>
<dbReference type="Pfam" id="PF13407">
    <property type="entry name" value="Peripla_BP_4"/>
    <property type="match status" value="1"/>
</dbReference>
<dbReference type="PANTHER" id="PTHR46847">
    <property type="entry name" value="D-ALLOSE-BINDING PERIPLASMIC PROTEIN-RELATED"/>
    <property type="match status" value="1"/>
</dbReference>
<dbReference type="GO" id="GO:0030313">
    <property type="term" value="C:cell envelope"/>
    <property type="evidence" value="ECO:0007669"/>
    <property type="project" value="UniProtKB-SubCell"/>
</dbReference>
<evidence type="ECO:0000259" key="5">
    <source>
        <dbReference type="Pfam" id="PF13407"/>
    </source>
</evidence>
<comment type="subcellular location">
    <subcellularLocation>
        <location evidence="1">Cell envelope</location>
    </subcellularLocation>
</comment>
<evidence type="ECO:0000256" key="3">
    <source>
        <dbReference type="ARBA" id="ARBA00022729"/>
    </source>
</evidence>
<evidence type="ECO:0000256" key="2">
    <source>
        <dbReference type="ARBA" id="ARBA00007639"/>
    </source>
</evidence>
<dbReference type="KEGG" id="ypk:y0871"/>
<dbReference type="AlphaFoldDB" id="Q8D189"/>
<dbReference type="InterPro" id="IPR028082">
    <property type="entry name" value="Peripla_BP_I"/>
</dbReference>
<dbReference type="Proteomes" id="UP000002490">
    <property type="component" value="Chromosome"/>
</dbReference>
<organism evidence="6 7">
    <name type="scientific">Yersinia pestis</name>
    <dbReference type="NCBI Taxonomy" id="632"/>
    <lineage>
        <taxon>Bacteria</taxon>
        <taxon>Pseudomonadati</taxon>
        <taxon>Pseudomonadota</taxon>
        <taxon>Gammaproteobacteria</taxon>
        <taxon>Enterobacterales</taxon>
        <taxon>Yersiniaceae</taxon>
        <taxon>Yersinia</taxon>
    </lineage>
</organism>
<dbReference type="PANTHER" id="PTHR46847:SF1">
    <property type="entry name" value="D-ALLOSE-BINDING PERIPLASMIC PROTEIN-RELATED"/>
    <property type="match status" value="1"/>
</dbReference>
<dbReference type="HOGENOM" id="CLU_037628_3_2_6"/>
<evidence type="ECO:0000313" key="6">
    <source>
        <dbReference type="EMBL" id="AAM84456.1"/>
    </source>
</evidence>
<evidence type="ECO:0000256" key="1">
    <source>
        <dbReference type="ARBA" id="ARBA00004196"/>
    </source>
</evidence>
<evidence type="ECO:0000313" key="7">
    <source>
        <dbReference type="Proteomes" id="UP000002490"/>
    </source>
</evidence>
<gene>
    <name evidence="6" type="ordered locus">y0871</name>
</gene>
<dbReference type="GO" id="GO:0030246">
    <property type="term" value="F:carbohydrate binding"/>
    <property type="evidence" value="ECO:0007669"/>
    <property type="project" value="UniProtKB-ARBA"/>
</dbReference>
<accession>Q8D189</accession>
<dbReference type="Gene3D" id="3.40.50.2300">
    <property type="match status" value="2"/>
</dbReference>
<dbReference type="DNASU" id="1145818"/>
<dbReference type="GO" id="GO:0055085">
    <property type="term" value="P:transmembrane transport"/>
    <property type="evidence" value="ECO:0007669"/>
    <property type="project" value="UniProtKB-ARBA"/>
</dbReference>
<sequence length="329" mass="35228">MNINLMVNIYSMRRKIMKNTLLKSCLTAALISMAGVAGAASNGLIAIITPSHDNPFFKAEAEGAKAKATELGYTTLVASHDDDVNKQNQLIETAIARKAKAIILDNAGSDATIGPLKKAKAAGIPAFLIDREINETGIAVSQIVSNNYQGAQLGAEKFVTLMGGKGKYIELLGRESDTNAHVRSQGYHDVIDEHSDMKMVAQQTANWSQTEAFNRMESILQANPDITGVISGNDTMALGAEAALKAAGRNDVVVVGFDGSDYVRDSIINNGNIKATVLQPGWAQAQMAVVQADQYLKTGKTGLEEKQLMDCVLIDENNAKNLNVFALKD</sequence>
<reference evidence="6 7" key="1">
    <citation type="journal article" date="2002" name="J. Bacteriol.">
        <title>Genome sequence of Yersinia pestis KIM.</title>
        <authorList>
            <person name="Deng W."/>
            <person name="Burland V."/>
            <person name="Plunkett G.III."/>
            <person name="Boutin A."/>
            <person name="Mayhew G.F."/>
            <person name="Liss P."/>
            <person name="Perna N.T."/>
            <person name="Rose D.J."/>
            <person name="Mau B."/>
            <person name="Zhou S."/>
            <person name="Schwartz D.C."/>
            <person name="Fetherston J.D."/>
            <person name="Lindler L.E."/>
            <person name="Brubaker R.R."/>
            <person name="Plana G.V."/>
            <person name="Straley S.C."/>
            <person name="McDonough K.A."/>
            <person name="Nilles M.L."/>
            <person name="Matson J.S."/>
            <person name="Blattner F.R."/>
            <person name="Perry R.D."/>
        </authorList>
    </citation>
    <scope>NUCLEOTIDE SEQUENCE [LARGE SCALE GENOMIC DNA]</scope>
    <source>
        <strain evidence="7">KIM10+ / Biovar Mediaevalis</strain>
    </source>
</reference>
<dbReference type="CDD" id="cd19967">
    <property type="entry name" value="PBP1_TmRBP-like"/>
    <property type="match status" value="1"/>
</dbReference>
<keyword evidence="3 4" id="KW-0732">Signal</keyword>
<comment type="similarity">
    <text evidence="2">Belongs to the bacterial solute-binding protein 2 family.</text>
</comment>
<dbReference type="SUPFAM" id="SSF53822">
    <property type="entry name" value="Periplasmic binding protein-like I"/>
    <property type="match status" value="1"/>
</dbReference>
<dbReference type="EMBL" id="AE009952">
    <property type="protein sequence ID" value="AAM84456.1"/>
    <property type="molecule type" value="Genomic_DNA"/>
</dbReference>
<protein>
    <submittedName>
        <fullName evidence="6">Solute-binding periplasmic protein of ABC transporter</fullName>
    </submittedName>
</protein>